<dbReference type="Proteomes" id="UP000465304">
    <property type="component" value="Unassembled WGS sequence"/>
</dbReference>
<proteinExistence type="predicted"/>
<evidence type="ECO:0000256" key="1">
    <source>
        <dbReference type="SAM" id="MobiDB-lite"/>
    </source>
</evidence>
<protein>
    <submittedName>
        <fullName evidence="2">Uncharacterized protein</fullName>
    </submittedName>
</protein>
<organism evidence="2 3">
    <name type="scientific">Mycolicibacterium hippocampi</name>
    <dbReference type="NCBI Taxonomy" id="659824"/>
    <lineage>
        <taxon>Bacteria</taxon>
        <taxon>Bacillati</taxon>
        <taxon>Actinomycetota</taxon>
        <taxon>Actinomycetes</taxon>
        <taxon>Mycobacteriales</taxon>
        <taxon>Mycobacteriaceae</taxon>
        <taxon>Mycolicibacterium</taxon>
    </lineage>
</organism>
<name>A0A7I9ZMI5_9MYCO</name>
<accession>A0A7I9ZMI5</accession>
<feature type="region of interest" description="Disordered" evidence="1">
    <location>
        <begin position="52"/>
        <end position="77"/>
    </location>
</feature>
<reference evidence="2 3" key="1">
    <citation type="journal article" date="2019" name="Emerg. Microbes Infect.">
        <title>Comprehensive subspecies identification of 175 nontuberculous mycobacteria species based on 7547 genomic profiles.</title>
        <authorList>
            <person name="Matsumoto Y."/>
            <person name="Kinjo T."/>
            <person name="Motooka D."/>
            <person name="Nabeya D."/>
            <person name="Jung N."/>
            <person name="Uechi K."/>
            <person name="Horii T."/>
            <person name="Iida T."/>
            <person name="Fujita J."/>
            <person name="Nakamura S."/>
        </authorList>
    </citation>
    <scope>NUCLEOTIDE SEQUENCE [LARGE SCALE GENOMIC DNA]</scope>
    <source>
        <strain evidence="2 3">JCM 30996</strain>
    </source>
</reference>
<sequence length="77" mass="8380">MARADLHLLHRADIHAGDPDPVPSPQTAGIGEFAVVARLSENYRIAGEALPYRRNEQDEGDGHDAGADPVGWFKHSH</sequence>
<comment type="caution">
    <text evidence="2">The sequence shown here is derived from an EMBL/GenBank/DDBJ whole genome shotgun (WGS) entry which is preliminary data.</text>
</comment>
<dbReference type="EMBL" id="BLLB01000002">
    <property type="protein sequence ID" value="GFH02073.1"/>
    <property type="molecule type" value="Genomic_DNA"/>
</dbReference>
<evidence type="ECO:0000313" key="2">
    <source>
        <dbReference type="EMBL" id="GFH02073.1"/>
    </source>
</evidence>
<feature type="compositionally biased region" description="Basic and acidic residues" evidence="1">
    <location>
        <begin position="52"/>
        <end position="66"/>
    </location>
</feature>
<evidence type="ECO:0000313" key="3">
    <source>
        <dbReference type="Proteomes" id="UP000465304"/>
    </source>
</evidence>
<keyword evidence="3" id="KW-1185">Reference proteome</keyword>
<dbReference type="AlphaFoldDB" id="A0A7I9ZMI5"/>
<gene>
    <name evidence="2" type="ORF">MHIP_25560</name>
</gene>